<dbReference type="eggNOG" id="COG4942">
    <property type="taxonomic scope" value="Bacteria"/>
</dbReference>
<evidence type="ECO:0000313" key="4">
    <source>
        <dbReference type="EMBL" id="EHQ91882.1"/>
    </source>
</evidence>
<accession>H5XZH6</accession>
<dbReference type="AlphaFoldDB" id="H5XZH6"/>
<dbReference type="PANTHER" id="PTHR21666">
    <property type="entry name" value="PEPTIDASE-RELATED"/>
    <property type="match status" value="1"/>
</dbReference>
<protein>
    <submittedName>
        <fullName evidence="4">Membrane-bound metallopeptidase</fullName>
    </submittedName>
</protein>
<organism evidence="4 5">
    <name type="scientific">Desulfosporosinus youngiae DSM 17734</name>
    <dbReference type="NCBI Taxonomy" id="768710"/>
    <lineage>
        <taxon>Bacteria</taxon>
        <taxon>Bacillati</taxon>
        <taxon>Bacillota</taxon>
        <taxon>Clostridia</taxon>
        <taxon>Eubacteriales</taxon>
        <taxon>Desulfitobacteriaceae</taxon>
        <taxon>Desulfosporosinus</taxon>
    </lineage>
</organism>
<evidence type="ECO:0000313" key="5">
    <source>
        <dbReference type="Proteomes" id="UP000005104"/>
    </source>
</evidence>
<reference evidence="4 5" key="1">
    <citation type="submission" date="2011-11" db="EMBL/GenBank/DDBJ databases">
        <title>The Noncontiguous Finished genome of Desulfosporosinus youngiae DSM 17734.</title>
        <authorList>
            <consortium name="US DOE Joint Genome Institute (JGI-PGF)"/>
            <person name="Lucas S."/>
            <person name="Han J."/>
            <person name="Lapidus A."/>
            <person name="Cheng J.-F."/>
            <person name="Goodwin L."/>
            <person name="Pitluck S."/>
            <person name="Peters L."/>
            <person name="Ovchinnikova G."/>
            <person name="Lu M."/>
            <person name="Land M.L."/>
            <person name="Hauser L."/>
            <person name="Pester M."/>
            <person name="Spring S."/>
            <person name="Ollivier B."/>
            <person name="Rattei T."/>
            <person name="Klenk H.-P."/>
            <person name="Wagner M."/>
            <person name="Loy A."/>
            <person name="Woyke T.J."/>
        </authorList>
    </citation>
    <scope>NUCLEOTIDE SEQUENCE [LARGE SCALE GENOMIC DNA]</scope>
    <source>
        <strain evidence="4 5">DSM 17734</strain>
    </source>
</reference>
<name>H5XZH6_9FIRM</name>
<keyword evidence="1" id="KW-0732">Signal</keyword>
<dbReference type="HOGENOM" id="CLU_1106673_0_0_9"/>
<gene>
    <name evidence="4" type="ORF">DesyoDRAFT_4942</name>
</gene>
<dbReference type="STRING" id="768710.DesyoDRAFT_4942"/>
<dbReference type="CDD" id="cd12797">
    <property type="entry name" value="M23_peptidase"/>
    <property type="match status" value="1"/>
</dbReference>
<dbReference type="Proteomes" id="UP000005104">
    <property type="component" value="Chromosome"/>
</dbReference>
<dbReference type="InterPro" id="IPR011055">
    <property type="entry name" value="Dup_hybrid_motif"/>
</dbReference>
<feature type="compositionally biased region" description="Basic and acidic residues" evidence="2">
    <location>
        <begin position="46"/>
        <end position="61"/>
    </location>
</feature>
<dbReference type="Pfam" id="PF01551">
    <property type="entry name" value="Peptidase_M23"/>
    <property type="match status" value="1"/>
</dbReference>
<dbReference type="Gene3D" id="2.70.70.10">
    <property type="entry name" value="Glucose Permease (Domain IIA)"/>
    <property type="match status" value="1"/>
</dbReference>
<evidence type="ECO:0000259" key="3">
    <source>
        <dbReference type="Pfam" id="PF01551"/>
    </source>
</evidence>
<dbReference type="PANTHER" id="PTHR21666:SF289">
    <property type="entry name" value="L-ALA--D-GLU ENDOPEPTIDASE"/>
    <property type="match status" value="1"/>
</dbReference>
<dbReference type="InterPro" id="IPR016047">
    <property type="entry name" value="M23ase_b-sheet_dom"/>
</dbReference>
<dbReference type="InterPro" id="IPR050570">
    <property type="entry name" value="Cell_wall_metabolism_enzyme"/>
</dbReference>
<evidence type="ECO:0000256" key="2">
    <source>
        <dbReference type="SAM" id="MobiDB-lite"/>
    </source>
</evidence>
<dbReference type="EMBL" id="CM001441">
    <property type="protein sequence ID" value="EHQ91882.1"/>
    <property type="molecule type" value="Genomic_DNA"/>
</dbReference>
<proteinExistence type="predicted"/>
<feature type="domain" description="M23ase beta-sheet core" evidence="3">
    <location>
        <begin position="176"/>
        <end position="270"/>
    </location>
</feature>
<dbReference type="SUPFAM" id="SSF51261">
    <property type="entry name" value="Duplicated hybrid motif"/>
    <property type="match status" value="1"/>
</dbReference>
<dbReference type="GO" id="GO:0004222">
    <property type="term" value="F:metalloendopeptidase activity"/>
    <property type="evidence" value="ECO:0007669"/>
    <property type="project" value="TreeGrafter"/>
</dbReference>
<feature type="region of interest" description="Disordered" evidence="2">
    <location>
        <begin position="46"/>
        <end position="65"/>
    </location>
</feature>
<keyword evidence="5" id="KW-1185">Reference proteome</keyword>
<evidence type="ECO:0000256" key="1">
    <source>
        <dbReference type="ARBA" id="ARBA00022729"/>
    </source>
</evidence>
<sequence length="281" mass="30913">MVRSSQFVPEANFGPRTSNFAKGVEWMNPFERWDDWEWERAIHEVGKEQGRGKSSPRDTRYGRHRTPAKRGWEDFFNHWNGVQKRTILAALLFLMVFFSANGSDRVSLAVHSVYRGAMDSGNYYTALNNMAKEALSLGGIPNESVPVDLKMKGKFLPPISGPVMAGFGEVGSDDSVHQGLDVGSSLGVPVFAPAGGVVTLVGEDPRLGKLVKIDFGDGWTTVLGNLGEILVQKGQRVEKGQTVGTVGLSAPLKKPWLHFELRKNDQPLNPIPYLIPPEAKN</sequence>